<dbReference type="AlphaFoldDB" id="A0A6I4V3S9"/>
<feature type="domain" description="Thiolase N-terminal" evidence="6">
    <location>
        <begin position="7"/>
        <end position="271"/>
    </location>
</feature>
<evidence type="ECO:0000256" key="3">
    <source>
        <dbReference type="ARBA" id="ARBA00023315"/>
    </source>
</evidence>
<feature type="active site" description="Acyl-thioester intermediate" evidence="4">
    <location>
        <position position="91"/>
    </location>
</feature>
<dbReference type="PANTHER" id="PTHR18919">
    <property type="entry name" value="ACETYL-COA C-ACYLTRANSFERASE"/>
    <property type="match status" value="1"/>
</dbReference>
<dbReference type="InterPro" id="IPR020616">
    <property type="entry name" value="Thiolase_N"/>
</dbReference>
<name>A0A6I4V3S9_9SPHN</name>
<protein>
    <submittedName>
        <fullName evidence="8">Acetyl-CoA C-acyltransferase</fullName>
        <ecNumber evidence="8">2.3.1.16</ecNumber>
    </submittedName>
</protein>
<evidence type="ECO:0000256" key="4">
    <source>
        <dbReference type="PIRSR" id="PIRSR000429-1"/>
    </source>
</evidence>
<proteinExistence type="inferred from homology"/>
<dbReference type="InterPro" id="IPR020617">
    <property type="entry name" value="Thiolase_C"/>
</dbReference>
<comment type="similarity">
    <text evidence="1 5">Belongs to the thiolase-like superfamily. Thiolase family.</text>
</comment>
<feature type="active site" description="Proton acceptor" evidence="4">
    <location>
        <position position="390"/>
    </location>
</feature>
<dbReference type="PANTHER" id="PTHR18919:SF107">
    <property type="entry name" value="ACETYL-COA ACETYLTRANSFERASE, CYTOSOLIC"/>
    <property type="match status" value="1"/>
</dbReference>
<dbReference type="RefSeq" id="WP_160731573.1">
    <property type="nucleotide sequence ID" value="NZ_WTYP01000002.1"/>
</dbReference>
<reference evidence="8 9" key="1">
    <citation type="submission" date="2019-12" db="EMBL/GenBank/DDBJ databases">
        <title>Genomic-based taxomic classification of the family Erythrobacteraceae.</title>
        <authorList>
            <person name="Xu L."/>
        </authorList>
    </citation>
    <scope>NUCLEOTIDE SEQUENCE [LARGE SCALE GENOMIC DNA]</scope>
    <source>
        <strain evidence="8 9">SW-109</strain>
    </source>
</reference>
<accession>A0A6I4V3S9</accession>
<gene>
    <name evidence="8" type="ORF">GRI43_13400</name>
</gene>
<keyword evidence="2 5" id="KW-0808">Transferase</keyword>
<feature type="domain" description="Thiolase C-terminal" evidence="7">
    <location>
        <begin position="279"/>
        <end position="403"/>
    </location>
</feature>
<dbReference type="NCBIfam" id="NF004853">
    <property type="entry name" value="PRK06205.1"/>
    <property type="match status" value="1"/>
</dbReference>
<evidence type="ECO:0000313" key="8">
    <source>
        <dbReference type="EMBL" id="MXP48385.1"/>
    </source>
</evidence>
<keyword evidence="9" id="KW-1185">Reference proteome</keyword>
<dbReference type="Pfam" id="PF00108">
    <property type="entry name" value="Thiolase_N"/>
    <property type="match status" value="1"/>
</dbReference>
<dbReference type="EC" id="2.3.1.16" evidence="8"/>
<organism evidence="8 9">
    <name type="scientific">Pontixanthobacter luteolus</name>
    <dbReference type="NCBI Taxonomy" id="295089"/>
    <lineage>
        <taxon>Bacteria</taxon>
        <taxon>Pseudomonadati</taxon>
        <taxon>Pseudomonadota</taxon>
        <taxon>Alphaproteobacteria</taxon>
        <taxon>Sphingomonadales</taxon>
        <taxon>Erythrobacteraceae</taxon>
        <taxon>Pontixanthobacter</taxon>
    </lineage>
</organism>
<dbReference type="OrthoDB" id="9764638at2"/>
<comment type="caution">
    <text evidence="8">The sequence shown here is derived from an EMBL/GenBank/DDBJ whole genome shotgun (WGS) entry which is preliminary data.</text>
</comment>
<feature type="active site" description="Proton acceptor" evidence="4">
    <location>
        <position position="360"/>
    </location>
</feature>
<dbReference type="EMBL" id="WTYP01000002">
    <property type="protein sequence ID" value="MXP48385.1"/>
    <property type="molecule type" value="Genomic_DNA"/>
</dbReference>
<evidence type="ECO:0000256" key="5">
    <source>
        <dbReference type="RuleBase" id="RU003557"/>
    </source>
</evidence>
<dbReference type="SUPFAM" id="SSF53901">
    <property type="entry name" value="Thiolase-like"/>
    <property type="match status" value="2"/>
</dbReference>
<dbReference type="NCBIfam" id="TIGR01930">
    <property type="entry name" value="AcCoA-C-Actrans"/>
    <property type="match status" value="1"/>
</dbReference>
<evidence type="ECO:0000259" key="6">
    <source>
        <dbReference type="Pfam" id="PF00108"/>
    </source>
</evidence>
<keyword evidence="3 5" id="KW-0012">Acyltransferase</keyword>
<dbReference type="CDD" id="cd00751">
    <property type="entry name" value="thiolase"/>
    <property type="match status" value="1"/>
</dbReference>
<dbReference type="GO" id="GO:0003985">
    <property type="term" value="F:acetyl-CoA C-acetyltransferase activity"/>
    <property type="evidence" value="ECO:0007669"/>
    <property type="project" value="TreeGrafter"/>
</dbReference>
<evidence type="ECO:0000256" key="1">
    <source>
        <dbReference type="ARBA" id="ARBA00010982"/>
    </source>
</evidence>
<dbReference type="PIRSF" id="PIRSF000429">
    <property type="entry name" value="Ac-CoA_Ac_transf"/>
    <property type="match status" value="1"/>
</dbReference>
<dbReference type="Gene3D" id="3.40.47.10">
    <property type="match status" value="1"/>
</dbReference>
<dbReference type="GO" id="GO:0006635">
    <property type="term" value="P:fatty acid beta-oxidation"/>
    <property type="evidence" value="ECO:0007669"/>
    <property type="project" value="TreeGrafter"/>
</dbReference>
<evidence type="ECO:0000256" key="2">
    <source>
        <dbReference type="ARBA" id="ARBA00022679"/>
    </source>
</evidence>
<sequence length="405" mass="42799">MPDLSDIVICEPVRTAVGGFGGMYRSKQAHELGVAAVAGLLERTKLPGDAVDDVIFAQCYPTMEAPALGRVVALDSGLPITTPGMQIDRRCGSGLQAIIFGVMTVATGGGDLVIVGGAESMSNAQFYTHDIRWGQQGNFEMKDGLQRGRLTAGGKNFPVPGGMLETAENLRVKHSIPRELQDEFAFNSHQKALAAQENGIFDDEIVPVTVHDRKKGELTLDRDEHPRADISMDKLGALKPILARSMDGATVTAGNASGQNDGGSAAIVCTRAMADRHGLKPFASLKSWAVAGVGPEVMGIGPVPATEKALDRAGLGWSDIDLIELNEAFSAQVLAVLKEWGVAPDDDRLNPHGSGISLGHPVGATGGRILATLLREMERRTARYGVETMCIGGGQGLSAIFERHS</sequence>
<dbReference type="Pfam" id="PF02803">
    <property type="entry name" value="Thiolase_C"/>
    <property type="match status" value="1"/>
</dbReference>
<dbReference type="Proteomes" id="UP000471435">
    <property type="component" value="Unassembled WGS sequence"/>
</dbReference>
<evidence type="ECO:0000313" key="9">
    <source>
        <dbReference type="Proteomes" id="UP000471435"/>
    </source>
</evidence>
<dbReference type="InterPro" id="IPR016039">
    <property type="entry name" value="Thiolase-like"/>
</dbReference>
<evidence type="ECO:0000259" key="7">
    <source>
        <dbReference type="Pfam" id="PF02803"/>
    </source>
</evidence>
<dbReference type="InterPro" id="IPR002155">
    <property type="entry name" value="Thiolase"/>
</dbReference>